<dbReference type="HOGENOM" id="CLU_068979_8_4_2"/>
<keyword evidence="1 3" id="KW-0378">Hydrolase</keyword>
<name>I3TEI1_THEC1</name>
<evidence type="ECO:0000256" key="1">
    <source>
        <dbReference type="ARBA" id="ARBA00022801"/>
    </source>
</evidence>
<dbReference type="Pfam" id="PF00857">
    <property type="entry name" value="Isochorismatase"/>
    <property type="match status" value="1"/>
</dbReference>
<keyword evidence="4" id="KW-1185">Reference proteome</keyword>
<dbReference type="STRING" id="1184251.TCELL_0745"/>
<evidence type="ECO:0000259" key="2">
    <source>
        <dbReference type="Pfam" id="PF00857"/>
    </source>
</evidence>
<accession>I3TEI1</accession>
<dbReference type="InterPro" id="IPR050272">
    <property type="entry name" value="Isochorismatase-like_hydrls"/>
</dbReference>
<gene>
    <name evidence="3" type="ordered locus">TCELL_0745</name>
</gene>
<dbReference type="Gene3D" id="3.40.50.850">
    <property type="entry name" value="Isochorismatase-like"/>
    <property type="match status" value="1"/>
</dbReference>
<dbReference type="InterPro" id="IPR000868">
    <property type="entry name" value="Isochorismatase-like_dom"/>
</dbReference>
<dbReference type="FunCoup" id="I3TEI1">
    <property type="interactions" value="15"/>
</dbReference>
<dbReference type="PANTHER" id="PTHR43540">
    <property type="entry name" value="PEROXYUREIDOACRYLATE/UREIDOACRYLATE AMIDOHYDROLASE-RELATED"/>
    <property type="match status" value="1"/>
</dbReference>
<dbReference type="AlphaFoldDB" id="I3TEI1"/>
<dbReference type="KEGG" id="thg:TCELL_0745"/>
<dbReference type="InParanoid" id="I3TEI1"/>
<protein>
    <submittedName>
        <fullName evidence="3">Isochorismatase hydrolase</fullName>
    </submittedName>
</protein>
<dbReference type="EMBL" id="CP003531">
    <property type="protein sequence ID" value="AFK51169.1"/>
    <property type="molecule type" value="Genomic_DNA"/>
</dbReference>
<sequence>MVAFLKPALVIVDMVHEFVRGRLRSPQAEQIVPVIRRLIEVARSCKAPVIHVVDRHLPFDHELRLWGPHSLVGSPESRIVEELQPIDGEYVFGKRFYSGFRDTGLDNALRDLGVDTLVVTGIHTHICVLHTVGDAFYHGYNVYVVRDGVAAFSERDHEYALEYMKSIYGAKIVDSAKAADVLCGRQ</sequence>
<feature type="domain" description="Isochorismatase-like" evidence="2">
    <location>
        <begin position="8"/>
        <end position="175"/>
    </location>
</feature>
<dbReference type="GO" id="GO:0016787">
    <property type="term" value="F:hydrolase activity"/>
    <property type="evidence" value="ECO:0007669"/>
    <property type="project" value="UniProtKB-KW"/>
</dbReference>
<dbReference type="CDD" id="cd00431">
    <property type="entry name" value="cysteine_hydrolases"/>
    <property type="match status" value="1"/>
</dbReference>
<dbReference type="InterPro" id="IPR036380">
    <property type="entry name" value="Isochorismatase-like_sf"/>
</dbReference>
<reference evidence="3 4" key="1">
    <citation type="journal article" date="2012" name="J. Bacteriol.">
        <title>Complete genome sequence of the hyperthermophilic cellulolytic Crenarchaeon 'Thermogladius cellulolyticus' 1633.</title>
        <authorList>
            <person name="Mardanov A.V."/>
            <person name="Kochetkova T.V."/>
            <person name="Beletsky A.V."/>
            <person name="Bonch-Osmolovskaya E.A."/>
            <person name="Ravin N.V."/>
            <person name="Skryabin K.G."/>
        </authorList>
    </citation>
    <scope>NUCLEOTIDE SEQUENCE [LARGE SCALE GENOMIC DNA]</scope>
    <source>
        <strain evidence="4">DSM 22663 / VKM B-2946 / 1633</strain>
    </source>
</reference>
<evidence type="ECO:0000313" key="4">
    <source>
        <dbReference type="Proteomes" id="UP000005270"/>
    </source>
</evidence>
<dbReference type="SUPFAM" id="SSF52499">
    <property type="entry name" value="Isochorismatase-like hydrolases"/>
    <property type="match status" value="1"/>
</dbReference>
<organism evidence="3 4">
    <name type="scientific">Thermogladius calderae (strain DSM 22663 / VKM B-2946 / 1633)</name>
    <dbReference type="NCBI Taxonomy" id="1184251"/>
    <lineage>
        <taxon>Archaea</taxon>
        <taxon>Thermoproteota</taxon>
        <taxon>Thermoprotei</taxon>
        <taxon>Desulfurococcales</taxon>
        <taxon>Desulfurococcaceae</taxon>
        <taxon>Thermogladius</taxon>
    </lineage>
</organism>
<dbReference type="PANTHER" id="PTHR43540:SF6">
    <property type="entry name" value="ISOCHORISMATASE-LIKE DOMAIN-CONTAINING PROTEIN"/>
    <property type="match status" value="1"/>
</dbReference>
<proteinExistence type="predicted"/>
<dbReference type="eggNOG" id="arCOG01943">
    <property type="taxonomic scope" value="Archaea"/>
</dbReference>
<evidence type="ECO:0000313" key="3">
    <source>
        <dbReference type="EMBL" id="AFK51169.1"/>
    </source>
</evidence>
<dbReference type="Proteomes" id="UP000005270">
    <property type="component" value="Chromosome"/>
</dbReference>